<dbReference type="PIRSF" id="PIRSF000390">
    <property type="entry name" value="PLP_StrS"/>
    <property type="match status" value="1"/>
</dbReference>
<dbReference type="Gene3D" id="3.40.640.10">
    <property type="entry name" value="Type I PLP-dependent aspartate aminotransferase-like (Major domain)"/>
    <property type="match status" value="1"/>
</dbReference>
<dbReference type="GO" id="GO:0008483">
    <property type="term" value="F:transaminase activity"/>
    <property type="evidence" value="ECO:0007669"/>
    <property type="project" value="UniProtKB-KW"/>
</dbReference>
<evidence type="ECO:0000256" key="3">
    <source>
        <dbReference type="PIRSR" id="PIRSR000390-2"/>
    </source>
</evidence>
<accession>C3XB05</accession>
<comment type="similarity">
    <text evidence="1 4">Belongs to the DegT/DnrJ/EryC1 family.</text>
</comment>
<dbReference type="PANTHER" id="PTHR30244">
    <property type="entry name" value="TRANSAMINASE"/>
    <property type="match status" value="1"/>
</dbReference>
<dbReference type="SUPFAM" id="SSF53383">
    <property type="entry name" value="PLP-dependent transferases"/>
    <property type="match status" value="1"/>
</dbReference>
<name>C3XB05_OXAFO</name>
<dbReference type="RefSeq" id="WP_005881488.1">
    <property type="nucleotide sequence ID" value="NZ_CP019430.1"/>
</dbReference>
<dbReference type="InterPro" id="IPR015421">
    <property type="entry name" value="PyrdxlP-dep_Trfase_major"/>
</dbReference>
<dbReference type="STRING" id="847.BRW83_0697"/>
<keyword evidence="6" id="KW-1185">Reference proteome</keyword>
<keyword evidence="5" id="KW-0808">Transferase</keyword>
<dbReference type="InterPro" id="IPR015424">
    <property type="entry name" value="PyrdxlP-dep_Trfase"/>
</dbReference>
<protein>
    <submittedName>
        <fullName evidence="5">DegT/DnrJ/EryC1/StrS aminotransferase family protein</fullName>
    </submittedName>
</protein>
<feature type="active site" description="Proton acceptor" evidence="2">
    <location>
        <position position="168"/>
    </location>
</feature>
<dbReference type="GO" id="GO:0030170">
    <property type="term" value="F:pyridoxal phosphate binding"/>
    <property type="evidence" value="ECO:0007669"/>
    <property type="project" value="TreeGrafter"/>
</dbReference>
<evidence type="ECO:0000313" key="5">
    <source>
        <dbReference type="EMBL" id="EEO30381.1"/>
    </source>
</evidence>
<sequence>MARHYEVPPTAGLPPSISDLFTSGGDLADMASRVMGLTSPQVECSGTASLVIALETLKKSSTRSEVIIPAYTCPLVPIAIAHCGLQVKLCDLAPDDFDLDMKQLASLVTENTLAVLPTHLGGRVANIGEVKKLAAPFEVTVIEDAAQALGADVGKHGDITFYSLAVGKGLSTFEGGLMTANNGELRQGLLKTSQNIIPSDMPFELRRCIEMIGYSFFYNPKGLHYVYGQTRRKALQAKQPEEAIGDVFDFDIPLHRVSRWRMKVGANAMKRLPEFIEQTGRQALKRCDRLDAISGIRVIRDKSDARGVWPFLMVLMPDRTSRDAALKSLWSSPLGVTRLFMHALPDYNYLGKIVPATHAPNARDFANRMLTISNSLWLDDERFGKICQTLELAVGQNK</sequence>
<proteinExistence type="inferred from homology"/>
<evidence type="ECO:0000256" key="2">
    <source>
        <dbReference type="PIRSR" id="PIRSR000390-1"/>
    </source>
</evidence>
<evidence type="ECO:0000313" key="6">
    <source>
        <dbReference type="Proteomes" id="UP000005089"/>
    </source>
</evidence>
<dbReference type="OrthoDB" id="9804264at2"/>
<organism evidence="5 6">
    <name type="scientific">Oxalobacter formigenes OXCC13</name>
    <dbReference type="NCBI Taxonomy" id="556269"/>
    <lineage>
        <taxon>Bacteria</taxon>
        <taxon>Pseudomonadati</taxon>
        <taxon>Pseudomonadota</taxon>
        <taxon>Betaproteobacteria</taxon>
        <taxon>Burkholderiales</taxon>
        <taxon>Oxalobacteraceae</taxon>
        <taxon>Oxalobacter</taxon>
    </lineage>
</organism>
<dbReference type="Pfam" id="PF01041">
    <property type="entry name" value="DegT_DnrJ_EryC1"/>
    <property type="match status" value="1"/>
</dbReference>
<evidence type="ECO:0000256" key="1">
    <source>
        <dbReference type="ARBA" id="ARBA00037999"/>
    </source>
</evidence>
<dbReference type="InterPro" id="IPR015422">
    <property type="entry name" value="PyrdxlP-dep_Trfase_small"/>
</dbReference>
<evidence type="ECO:0000256" key="4">
    <source>
        <dbReference type="RuleBase" id="RU004508"/>
    </source>
</evidence>
<dbReference type="InterPro" id="IPR000653">
    <property type="entry name" value="DegT/StrS_aminotransferase"/>
</dbReference>
<dbReference type="GO" id="GO:0000271">
    <property type="term" value="P:polysaccharide biosynthetic process"/>
    <property type="evidence" value="ECO:0007669"/>
    <property type="project" value="TreeGrafter"/>
</dbReference>
<feature type="modified residue" description="N6-(pyridoxal phosphate)lysine" evidence="3">
    <location>
        <position position="168"/>
    </location>
</feature>
<dbReference type="HOGENOM" id="CLU_036177_0_0_4"/>
<dbReference type="Gene3D" id="3.90.1150.10">
    <property type="entry name" value="Aspartate Aminotransferase, domain 1"/>
    <property type="match status" value="1"/>
</dbReference>
<dbReference type="Proteomes" id="UP000005089">
    <property type="component" value="Unassembled WGS sequence"/>
</dbReference>
<keyword evidence="3 4" id="KW-0663">Pyridoxal phosphate</keyword>
<gene>
    <name evidence="5" type="ORF">OFBG_01409</name>
</gene>
<dbReference type="PANTHER" id="PTHR30244:SF34">
    <property type="entry name" value="DTDP-4-AMINO-4,6-DIDEOXYGALACTOSE TRANSAMINASE"/>
    <property type="match status" value="1"/>
</dbReference>
<reference evidence="5 6" key="1">
    <citation type="submission" date="2009-02" db="EMBL/GenBank/DDBJ databases">
        <title>The Genome Sequence of Oxalobacter formigenes OXCC13.</title>
        <authorList>
            <consortium name="The Broad Institute Genome Sequencing Platform"/>
            <person name="Ward D."/>
            <person name="Young S.K."/>
            <person name="Kodira C.D."/>
            <person name="Zeng Q."/>
            <person name="Koehrsen M."/>
            <person name="Alvarado L."/>
            <person name="Berlin A."/>
            <person name="Borenstein D."/>
            <person name="Chen Z."/>
            <person name="Engels R."/>
            <person name="Freedman E."/>
            <person name="Gellesch M."/>
            <person name="Goldberg J."/>
            <person name="Griggs A."/>
            <person name="Gujja S."/>
            <person name="Heiman D."/>
            <person name="Hepburn T."/>
            <person name="Howarth C."/>
            <person name="Jen D."/>
            <person name="Larson L."/>
            <person name="Lewis B."/>
            <person name="Mehta T."/>
            <person name="Park D."/>
            <person name="Pearson M."/>
            <person name="Roberts A."/>
            <person name="Saif S."/>
            <person name="Shea T."/>
            <person name="Shenoy N."/>
            <person name="Sisk P."/>
            <person name="Stolte C."/>
            <person name="Sykes S."/>
            <person name="Walk T."/>
            <person name="White J."/>
            <person name="Yandava C."/>
            <person name="Allison M.J."/>
            <person name="Lander E."/>
            <person name="Nusbaum C."/>
            <person name="Galagan J."/>
            <person name="Birren B."/>
        </authorList>
    </citation>
    <scope>NUCLEOTIDE SEQUENCE [LARGE SCALE GENOMIC DNA]</scope>
    <source>
        <strain evidence="5 6">OXCC13</strain>
    </source>
</reference>
<dbReference type="AlphaFoldDB" id="C3XB05"/>
<dbReference type="eggNOG" id="COG0399">
    <property type="taxonomic scope" value="Bacteria"/>
</dbReference>
<keyword evidence="5" id="KW-0032">Aminotransferase</keyword>
<dbReference type="EMBL" id="GG658170">
    <property type="protein sequence ID" value="EEO30381.1"/>
    <property type="molecule type" value="Genomic_DNA"/>
</dbReference>
<dbReference type="GeneID" id="77134601"/>